<dbReference type="eggNOG" id="COG3539">
    <property type="taxonomic scope" value="Bacteria"/>
</dbReference>
<dbReference type="SUPFAM" id="SSF49401">
    <property type="entry name" value="Bacterial adhesins"/>
    <property type="match status" value="1"/>
</dbReference>
<dbReference type="STRING" id="71657.SAMN02982996_03253"/>
<evidence type="ECO:0000259" key="6">
    <source>
        <dbReference type="Pfam" id="PF00419"/>
    </source>
</evidence>
<gene>
    <name evidence="7" type="ORF">SAMN02982996_03253</name>
</gene>
<sequence>MRKTLLGALIGASILSAGYASAATTVAGGTVHFTGQIVNAACAVSSTSSNQTVNLGQYRTANFTAVGAYSGKVPFTIKLEDCDPTVSTTAAVAFSGSADGNDNTVLSTSNISGGSSGAAAGVGIEISDSKGTVLSPTGAAFSSPQTLITGSNTLNFNARYKSTLATVTPGEADADATFTMQYE</sequence>
<evidence type="ECO:0000256" key="1">
    <source>
        <dbReference type="ARBA" id="ARBA00004561"/>
    </source>
</evidence>
<dbReference type="InterPro" id="IPR008966">
    <property type="entry name" value="Adhesion_dom_sf"/>
</dbReference>
<feature type="chain" id="PRO_5010586961" evidence="5">
    <location>
        <begin position="23"/>
        <end position="183"/>
    </location>
</feature>
<dbReference type="EMBL" id="FNQS01000016">
    <property type="protein sequence ID" value="SEB01156.1"/>
    <property type="molecule type" value="Genomic_DNA"/>
</dbReference>
<dbReference type="PANTHER" id="PTHR33420:SF12">
    <property type="entry name" value="FIMBRIN-LIKE PROTEIN FIMI-RELATED"/>
    <property type="match status" value="1"/>
</dbReference>
<comment type="similarity">
    <text evidence="2">Belongs to the fimbrial protein family.</text>
</comment>
<organism evidence="7 8">
    <name type="scientific">Lonsdalea quercina</name>
    <dbReference type="NCBI Taxonomy" id="71657"/>
    <lineage>
        <taxon>Bacteria</taxon>
        <taxon>Pseudomonadati</taxon>
        <taxon>Pseudomonadota</taxon>
        <taxon>Gammaproteobacteria</taxon>
        <taxon>Enterobacterales</taxon>
        <taxon>Pectobacteriaceae</taxon>
        <taxon>Lonsdalea</taxon>
    </lineage>
</organism>
<name>A0A1H4FV04_9GAMM</name>
<dbReference type="InterPro" id="IPR050263">
    <property type="entry name" value="Bact_Fimbrial_Adh_Pro"/>
</dbReference>
<evidence type="ECO:0000256" key="2">
    <source>
        <dbReference type="ARBA" id="ARBA00006671"/>
    </source>
</evidence>
<dbReference type="PANTHER" id="PTHR33420">
    <property type="entry name" value="FIMBRIAL SUBUNIT ELFA-RELATED"/>
    <property type="match status" value="1"/>
</dbReference>
<evidence type="ECO:0000256" key="5">
    <source>
        <dbReference type="SAM" id="SignalP"/>
    </source>
</evidence>
<protein>
    <submittedName>
        <fullName evidence="7">Major type 1 subunit fimbrin (Pilin)</fullName>
    </submittedName>
</protein>
<accession>A0A1H4FV04</accession>
<keyword evidence="8" id="KW-1185">Reference proteome</keyword>
<dbReference type="InterPro" id="IPR000259">
    <property type="entry name" value="Adhesion_dom_fimbrial"/>
</dbReference>
<evidence type="ECO:0000313" key="7">
    <source>
        <dbReference type="EMBL" id="SEB01156.1"/>
    </source>
</evidence>
<keyword evidence="3 5" id="KW-0732">Signal</keyword>
<evidence type="ECO:0000256" key="4">
    <source>
        <dbReference type="ARBA" id="ARBA00023263"/>
    </source>
</evidence>
<dbReference type="Proteomes" id="UP000187280">
    <property type="component" value="Unassembled WGS sequence"/>
</dbReference>
<feature type="domain" description="Fimbrial-type adhesion" evidence="6">
    <location>
        <begin position="31"/>
        <end position="182"/>
    </location>
</feature>
<feature type="signal peptide" evidence="5">
    <location>
        <begin position="1"/>
        <end position="22"/>
    </location>
</feature>
<evidence type="ECO:0000313" key="8">
    <source>
        <dbReference type="Proteomes" id="UP000187280"/>
    </source>
</evidence>
<dbReference type="GO" id="GO:0009289">
    <property type="term" value="C:pilus"/>
    <property type="evidence" value="ECO:0007669"/>
    <property type="project" value="UniProtKB-SubCell"/>
</dbReference>
<comment type="subcellular location">
    <subcellularLocation>
        <location evidence="1">Fimbrium</location>
    </subcellularLocation>
</comment>
<dbReference type="GeneID" id="97766082"/>
<keyword evidence="4" id="KW-0281">Fimbrium</keyword>
<reference evidence="7 8" key="1">
    <citation type="submission" date="2016-10" db="EMBL/GenBank/DDBJ databases">
        <authorList>
            <person name="de Groot N.N."/>
        </authorList>
    </citation>
    <scope>NUCLEOTIDE SEQUENCE [LARGE SCALE GENOMIC DNA]</scope>
    <source>
        <strain evidence="7 8">ATCC 29281</strain>
    </source>
</reference>
<dbReference type="InterPro" id="IPR036937">
    <property type="entry name" value="Adhesion_dom_fimbrial_sf"/>
</dbReference>
<dbReference type="NCBIfam" id="NF011741">
    <property type="entry name" value="PRK15194.1"/>
    <property type="match status" value="1"/>
</dbReference>
<dbReference type="AlphaFoldDB" id="A0A1H4FV04"/>
<dbReference type="GO" id="GO:0043709">
    <property type="term" value="P:cell adhesion involved in single-species biofilm formation"/>
    <property type="evidence" value="ECO:0007669"/>
    <property type="project" value="TreeGrafter"/>
</dbReference>
<proteinExistence type="inferred from homology"/>
<dbReference type="RefSeq" id="WP_026744313.1">
    <property type="nucleotide sequence ID" value="NZ_FNQS01000016.1"/>
</dbReference>
<dbReference type="Gene3D" id="2.60.40.1090">
    <property type="entry name" value="Fimbrial-type adhesion domain"/>
    <property type="match status" value="1"/>
</dbReference>
<evidence type="ECO:0000256" key="3">
    <source>
        <dbReference type="ARBA" id="ARBA00022729"/>
    </source>
</evidence>
<dbReference type="Pfam" id="PF00419">
    <property type="entry name" value="Fimbrial"/>
    <property type="match status" value="1"/>
</dbReference>